<feature type="transmembrane region" description="Helical" evidence="1">
    <location>
        <begin position="39"/>
        <end position="56"/>
    </location>
</feature>
<feature type="transmembrane region" description="Helical" evidence="1">
    <location>
        <begin position="146"/>
        <end position="167"/>
    </location>
</feature>
<dbReference type="InterPro" id="IPR037185">
    <property type="entry name" value="EmrE-like"/>
</dbReference>
<feature type="domain" description="EamA" evidence="2">
    <location>
        <begin position="149"/>
        <end position="280"/>
    </location>
</feature>
<feature type="transmembrane region" description="Helical" evidence="1">
    <location>
        <begin position="179"/>
        <end position="198"/>
    </location>
</feature>
<evidence type="ECO:0000256" key="1">
    <source>
        <dbReference type="SAM" id="Phobius"/>
    </source>
</evidence>
<dbReference type="SUPFAM" id="SSF103481">
    <property type="entry name" value="Multidrug resistance efflux transporter EmrE"/>
    <property type="match status" value="2"/>
</dbReference>
<organism evidence="3 4">
    <name type="scientific">Halogeometricum limi</name>
    <dbReference type="NCBI Taxonomy" id="555875"/>
    <lineage>
        <taxon>Archaea</taxon>
        <taxon>Methanobacteriati</taxon>
        <taxon>Methanobacteriota</taxon>
        <taxon>Stenosarchaea group</taxon>
        <taxon>Halobacteria</taxon>
        <taxon>Halobacteriales</taxon>
        <taxon>Haloferacaceae</taxon>
        <taxon>Halogeometricum</taxon>
    </lineage>
</organism>
<dbReference type="EMBL" id="FOYS01000003">
    <property type="protein sequence ID" value="SFR52890.1"/>
    <property type="molecule type" value="Genomic_DNA"/>
</dbReference>
<evidence type="ECO:0000313" key="3">
    <source>
        <dbReference type="EMBL" id="SFR52890.1"/>
    </source>
</evidence>
<accession>A0A1I6HEX4</accession>
<feature type="transmembrane region" description="Helical" evidence="1">
    <location>
        <begin position="94"/>
        <end position="116"/>
    </location>
</feature>
<dbReference type="Pfam" id="PF00892">
    <property type="entry name" value="EamA"/>
    <property type="match status" value="2"/>
</dbReference>
<feature type="domain" description="EamA" evidence="2">
    <location>
        <begin position="6"/>
        <end position="139"/>
    </location>
</feature>
<dbReference type="AlphaFoldDB" id="A0A1I6HEX4"/>
<dbReference type="GO" id="GO:0016020">
    <property type="term" value="C:membrane"/>
    <property type="evidence" value="ECO:0007669"/>
    <property type="project" value="InterPro"/>
</dbReference>
<feature type="transmembrane region" description="Helical" evidence="1">
    <location>
        <begin position="123"/>
        <end position="140"/>
    </location>
</feature>
<dbReference type="InterPro" id="IPR000620">
    <property type="entry name" value="EamA_dom"/>
</dbReference>
<gene>
    <name evidence="3" type="ORF">SAMN04488124_2145</name>
</gene>
<protein>
    <submittedName>
        <fullName evidence="3">Threonine/homoserine efflux transporter RhtA</fullName>
    </submittedName>
</protein>
<dbReference type="STRING" id="555875.SAMN04488124_2145"/>
<keyword evidence="1" id="KW-1133">Transmembrane helix</keyword>
<feature type="transmembrane region" description="Helical" evidence="1">
    <location>
        <begin position="68"/>
        <end position="88"/>
    </location>
</feature>
<reference evidence="4" key="1">
    <citation type="submission" date="2016-10" db="EMBL/GenBank/DDBJ databases">
        <authorList>
            <person name="Varghese N."/>
            <person name="Submissions S."/>
        </authorList>
    </citation>
    <scope>NUCLEOTIDE SEQUENCE [LARGE SCALE GENOMIC DNA]</scope>
    <source>
        <strain evidence="4">CGMCC 1.8711</strain>
    </source>
</reference>
<dbReference type="PANTHER" id="PTHR22911">
    <property type="entry name" value="ACYL-MALONYL CONDENSING ENZYME-RELATED"/>
    <property type="match status" value="1"/>
</dbReference>
<dbReference type="OrthoDB" id="267946at2157"/>
<dbReference type="Proteomes" id="UP000243250">
    <property type="component" value="Unassembled WGS sequence"/>
</dbReference>
<dbReference type="PANTHER" id="PTHR22911:SF79">
    <property type="entry name" value="MOBA-LIKE NTP TRANSFERASE DOMAIN-CONTAINING PROTEIN"/>
    <property type="match status" value="1"/>
</dbReference>
<proteinExistence type="predicted"/>
<keyword evidence="1" id="KW-0472">Membrane</keyword>
<evidence type="ECO:0000313" key="4">
    <source>
        <dbReference type="Proteomes" id="UP000243250"/>
    </source>
</evidence>
<name>A0A1I6HEX4_9EURY</name>
<keyword evidence="1" id="KW-0812">Transmembrane</keyword>
<dbReference type="RefSeq" id="WP_089880462.1">
    <property type="nucleotide sequence ID" value="NZ_FOYS01000003.1"/>
</dbReference>
<evidence type="ECO:0000259" key="2">
    <source>
        <dbReference type="Pfam" id="PF00892"/>
    </source>
</evidence>
<feature type="transmembrane region" description="Helical" evidence="1">
    <location>
        <begin position="210"/>
        <end position="229"/>
    </location>
</feature>
<sequence>MREETVGALLVAGSAVGFGTLAIFGKLAESAGLGRPSLLFFRFLVGGVLVWAFLAVRGDVRVLSGRSAWSAAGLGTMYAVLTIAYFAGLAHLTAGLAAVVFFTYPVYVLLLSATFLDEPLTPRLVVSLALALSGLGLVLGGDTAGATPLGVVLLVAAAVGYAVYIVGGRVLTADTQGSVLTAHVLTVVTALLGVRWVALGAPLPAGPTQWGVVLGIGFLGTGVPLVLLYEGLGSLQANRASVLGTAEPVTTVALGVLLLGEPLTAETAAGGGLVLVGVLLSQVDDPWGTVRRSIQRG</sequence>
<keyword evidence="4" id="KW-1185">Reference proteome</keyword>
<feature type="transmembrane region" description="Helical" evidence="1">
    <location>
        <begin position="7"/>
        <end position="27"/>
    </location>
</feature>